<geneLocation type="plasmid" evidence="7">
    <name>pDSM15236</name>
</geneLocation>
<feature type="domain" description="Helicase ATP-binding" evidence="5">
    <location>
        <begin position="111"/>
        <end position="436"/>
    </location>
</feature>
<dbReference type="Proteomes" id="UP000008332">
    <property type="component" value="Plasmid unnamed1"/>
</dbReference>
<dbReference type="InterPro" id="IPR006555">
    <property type="entry name" value="ATP-dep_Helicase_C"/>
</dbReference>
<evidence type="ECO:0000313" key="6">
    <source>
        <dbReference type="EMBL" id="ABD72040.1"/>
    </source>
</evidence>
<dbReference type="GO" id="GO:0016818">
    <property type="term" value="F:hydrolase activity, acting on acid anhydrides, in phosphorus-containing anhydrides"/>
    <property type="evidence" value="ECO:0007669"/>
    <property type="project" value="InterPro"/>
</dbReference>
<dbReference type="OrthoDB" id="9154961at2"/>
<dbReference type="Pfam" id="PF00270">
    <property type="entry name" value="DEAD"/>
    <property type="match status" value="1"/>
</dbReference>
<dbReference type="Gene3D" id="3.40.50.300">
    <property type="entry name" value="P-loop containing nucleotide triphosphate hydrolases"/>
    <property type="match status" value="2"/>
</dbReference>
<reference evidence="7" key="1">
    <citation type="submission" date="2006-02" db="EMBL/GenBank/DDBJ databases">
        <title>Complete sequence of plasmid 1 of Rhodoferax ferrireducens DSM 15236.</title>
        <authorList>
            <person name="Copeland A."/>
            <person name="Lucas S."/>
            <person name="Lapidus A."/>
            <person name="Barry K."/>
            <person name="Detter J.C."/>
            <person name="Glavina del Rio T."/>
            <person name="Hammon N."/>
            <person name="Israni S."/>
            <person name="Pitluck S."/>
            <person name="Brettin T."/>
            <person name="Bruce D."/>
            <person name="Han C."/>
            <person name="Tapia R."/>
            <person name="Gilna P."/>
            <person name="Kiss H."/>
            <person name="Schmutz J."/>
            <person name="Larimer F."/>
            <person name="Land M."/>
            <person name="Kyrpides N."/>
            <person name="Ivanova N."/>
            <person name="Richardson P."/>
        </authorList>
    </citation>
    <scope>NUCLEOTIDE SEQUENCE [LARGE SCALE GENOMIC DNA]</scope>
    <source>
        <strain evidence="7">ATCC BAA-621 / DSM 15236 / T118</strain>
        <plasmid evidence="7">Plasmid pDSM15236</plasmid>
    </source>
</reference>
<keyword evidence="2" id="KW-0378">Hydrolase</keyword>
<dbReference type="HOGENOM" id="CLU_347099_0_0_4"/>
<evidence type="ECO:0000256" key="2">
    <source>
        <dbReference type="ARBA" id="ARBA00022801"/>
    </source>
</evidence>
<dbReference type="EMBL" id="CP000268">
    <property type="protein sequence ID" value="ABD72040.1"/>
    <property type="molecule type" value="Genomic_DNA"/>
</dbReference>
<dbReference type="KEGG" id="rfr:Rfer_4354"/>
<feature type="domain" description="Helicase ATP-binding" evidence="4">
    <location>
        <begin position="139"/>
        <end position="441"/>
    </location>
</feature>
<organism evidence="6 7">
    <name type="scientific">Albidiferax ferrireducens (strain ATCC BAA-621 / DSM 15236 / T118)</name>
    <name type="common">Rhodoferax ferrireducens</name>
    <dbReference type="NCBI Taxonomy" id="338969"/>
    <lineage>
        <taxon>Bacteria</taxon>
        <taxon>Pseudomonadati</taxon>
        <taxon>Pseudomonadota</taxon>
        <taxon>Betaproteobacteria</taxon>
        <taxon>Burkholderiales</taxon>
        <taxon>Comamonadaceae</taxon>
        <taxon>Rhodoferax</taxon>
    </lineage>
</organism>
<dbReference type="GO" id="GO:0005524">
    <property type="term" value="F:ATP binding"/>
    <property type="evidence" value="ECO:0007669"/>
    <property type="project" value="UniProtKB-KW"/>
</dbReference>
<dbReference type="InterPro" id="IPR017548">
    <property type="entry name" value="CRISPR-assoc_helicase_Csf4"/>
</dbReference>
<proteinExistence type="predicted"/>
<dbReference type="NCBIfam" id="TIGR03117">
    <property type="entry name" value="cas_csf4"/>
    <property type="match status" value="1"/>
</dbReference>
<keyword evidence="6" id="KW-0614">Plasmid</keyword>
<gene>
    <name evidence="6" type="ordered locus">Rfer_4354</name>
</gene>
<dbReference type="GO" id="GO:0006139">
    <property type="term" value="P:nucleobase-containing compound metabolic process"/>
    <property type="evidence" value="ECO:0007669"/>
    <property type="project" value="InterPro"/>
</dbReference>
<dbReference type="CDD" id="cd09708">
    <property type="entry name" value="Csf4_U"/>
    <property type="match status" value="1"/>
</dbReference>
<dbReference type="InterPro" id="IPR014001">
    <property type="entry name" value="Helicase_ATP-bd"/>
</dbReference>
<keyword evidence="7" id="KW-1185">Reference proteome</keyword>
<dbReference type="InterPro" id="IPR011545">
    <property type="entry name" value="DEAD/DEAH_box_helicase_dom"/>
</dbReference>
<evidence type="ECO:0000256" key="3">
    <source>
        <dbReference type="ARBA" id="ARBA00022840"/>
    </source>
</evidence>
<keyword evidence="3" id="KW-0067">ATP-binding</keyword>
<dbReference type="RefSeq" id="WP_011458699.1">
    <property type="nucleotide sequence ID" value="NC_007901.1"/>
</dbReference>
<accession>Q21QA5</accession>
<dbReference type="SMART" id="SM00487">
    <property type="entry name" value="DEXDc"/>
    <property type="match status" value="1"/>
</dbReference>
<protein>
    <submittedName>
        <fullName evidence="6">DEAD/DEAH box helicase-like</fullName>
    </submittedName>
</protein>
<evidence type="ECO:0000259" key="4">
    <source>
        <dbReference type="PROSITE" id="PS51192"/>
    </source>
</evidence>
<dbReference type="Pfam" id="PF13307">
    <property type="entry name" value="Helicase_C_2"/>
    <property type="match status" value="1"/>
</dbReference>
<keyword evidence="6" id="KW-0347">Helicase</keyword>
<dbReference type="AlphaFoldDB" id="Q21QA5"/>
<evidence type="ECO:0000259" key="5">
    <source>
        <dbReference type="PROSITE" id="PS51193"/>
    </source>
</evidence>
<keyword evidence="1" id="KW-0547">Nucleotide-binding</keyword>
<dbReference type="PROSITE" id="PS51192">
    <property type="entry name" value="HELICASE_ATP_BIND_1"/>
    <property type="match status" value="1"/>
</dbReference>
<dbReference type="InterPro" id="IPR027417">
    <property type="entry name" value="P-loop_NTPase"/>
</dbReference>
<dbReference type="GO" id="GO:0003676">
    <property type="term" value="F:nucleic acid binding"/>
    <property type="evidence" value="ECO:0007669"/>
    <property type="project" value="InterPro"/>
</dbReference>
<evidence type="ECO:0000256" key="1">
    <source>
        <dbReference type="ARBA" id="ARBA00022741"/>
    </source>
</evidence>
<name>Q21QA5_ALBFT</name>
<dbReference type="eggNOG" id="COG1199">
    <property type="taxonomic scope" value="Bacteria"/>
</dbReference>
<dbReference type="PROSITE" id="PS51193">
    <property type="entry name" value="HELICASE_ATP_BIND_2"/>
    <property type="match status" value="1"/>
</dbReference>
<dbReference type="GO" id="GO:0004386">
    <property type="term" value="F:helicase activity"/>
    <property type="evidence" value="ECO:0007669"/>
    <property type="project" value="UniProtKB-KW"/>
</dbReference>
<dbReference type="InterPro" id="IPR014013">
    <property type="entry name" value="Helic_SF1/SF2_ATP-bd_DinG/Rad3"/>
</dbReference>
<dbReference type="SUPFAM" id="SSF52540">
    <property type="entry name" value="P-loop containing nucleoside triphosphate hydrolases"/>
    <property type="match status" value="1"/>
</dbReference>
<sequence length="813" mass="88981">MPSVTFRVPDSIRTNGYIADPVPASGKARLAAILTRNDLTTPARVIPEISVHANIWLNAADEKRLADLGAPNEMSVGETITALLVADAAMWAAPVMGIPVAAQAPCHPALARVLASLKLGQRGEQSRFYAGLEKLLSIEDPAQLPRVLFAEAGTGIGKTLAYMAGVHAFLKSLKTAQTAIAVPTHALMDQTLREWRKVQDALGEPVSTATLIGQNEFVSVQALTDLLPDIDQTVREQITTWIGKSGPCDPDAVIRHAWTVGALRKVAPLFNRMRDVTLSERDTDDDPGYVSYREQWDSLPRCSIVVMSHAMLASLVLRRLTAQARATKDSAAIKEATAAWVALTSTEREKRLYQVLNDIYAQGECEDGLDLLPNLDLLVVDEAHTLEDSFNLVLSQNISMYRLHKDIERLHASHPKQITSATVAAMTDVWQRLRRSGSASVDKVMSLHDDDKNCLIDLGAILKGVLEIKSTPKNQLGSNAGFRRIAQIARSVTLALLAGEQYGGSIGAMIDWSPDRKWPRLMVGRLSTAREMNYLWLVVARRSILVSGTLYEELPQVSCETARRSLSVPFDMMMTMEPVYAPWQYKLVTACVVADTCAADGRRRFLRPVVKDSSPEAVHVEFNALYAGWVEDVGRYLVDAHKVAQGGMLVLGTAFRDIADIGQLIEKNTSHPVLVHHSGVPLASLRDQFLAAANGGKRPVLLAVSGAWTGFDLHSPINPNALTDLAILNAPFGAITRSLARQKRARQKNGIFEIVGLTVVLIRQGVGRLVRSPDTPANRRIHWLDARIHHAATAGLFNPIKRLLVKYKVIAVS</sequence>
<evidence type="ECO:0000313" key="7">
    <source>
        <dbReference type="Proteomes" id="UP000008332"/>
    </source>
</evidence>